<dbReference type="Pfam" id="PF14070">
    <property type="entry name" value="YjfB_motility"/>
    <property type="match status" value="1"/>
</dbReference>
<dbReference type="KEGG" id="thig:FE785_00945"/>
<protein>
    <submittedName>
        <fullName evidence="1">Putative motility protein</fullName>
    </submittedName>
</protein>
<gene>
    <name evidence="1" type="ORF">FE785_00945</name>
</gene>
<sequence>MDISGVSAAGAVSAALAQKQVYAEGDASVAMFKKALDTQAQNAMMLINSLPQTPTTQGLPANLGNHINTTA</sequence>
<dbReference type="InterPro" id="IPR025906">
    <property type="entry name" value="YjfB_motility"/>
</dbReference>
<evidence type="ECO:0000313" key="1">
    <source>
        <dbReference type="EMBL" id="QCU89295.1"/>
    </source>
</evidence>
<keyword evidence="2" id="KW-1185">Reference proteome</keyword>
<dbReference type="RefSeq" id="WP_138563515.1">
    <property type="nucleotide sequence ID" value="NZ_CP040602.1"/>
</dbReference>
<reference evidence="1 2" key="1">
    <citation type="submission" date="2019-05" db="EMBL/GenBank/DDBJ databases">
        <title>Thiomicrorhabdus sediminis sp. nov, a novel sulfur-oxidizing bacterium isolated from coastal sediment.</title>
        <authorList>
            <person name="Liu X."/>
        </authorList>
    </citation>
    <scope>NUCLEOTIDE SEQUENCE [LARGE SCALE GENOMIC DNA]</scope>
    <source>
        <strain evidence="1 2">G1</strain>
    </source>
</reference>
<dbReference type="EMBL" id="CP040602">
    <property type="protein sequence ID" value="QCU89295.1"/>
    <property type="molecule type" value="Genomic_DNA"/>
</dbReference>
<accession>A0A4P9K396</accession>
<organism evidence="1 2">
    <name type="scientific">Thiomicrorhabdus sediminis</name>
    <dbReference type="NCBI Taxonomy" id="2580412"/>
    <lineage>
        <taxon>Bacteria</taxon>
        <taxon>Pseudomonadati</taxon>
        <taxon>Pseudomonadota</taxon>
        <taxon>Gammaproteobacteria</taxon>
        <taxon>Thiotrichales</taxon>
        <taxon>Piscirickettsiaceae</taxon>
        <taxon>Thiomicrorhabdus</taxon>
    </lineage>
</organism>
<dbReference type="OrthoDB" id="5612752at2"/>
<proteinExistence type="predicted"/>
<evidence type="ECO:0000313" key="2">
    <source>
        <dbReference type="Proteomes" id="UP000304864"/>
    </source>
</evidence>
<dbReference type="AlphaFoldDB" id="A0A4P9K396"/>
<dbReference type="Proteomes" id="UP000304864">
    <property type="component" value="Chromosome"/>
</dbReference>
<name>A0A4P9K396_9GAMM</name>